<evidence type="ECO:0000256" key="1">
    <source>
        <dbReference type="SAM" id="MobiDB-lite"/>
    </source>
</evidence>
<feature type="compositionally biased region" description="Low complexity" evidence="1">
    <location>
        <begin position="204"/>
        <end position="225"/>
    </location>
</feature>
<evidence type="ECO:0000313" key="4">
    <source>
        <dbReference type="Proteomes" id="UP000094236"/>
    </source>
</evidence>
<protein>
    <submittedName>
        <fullName evidence="3">Uncharacterized protein</fullName>
    </submittedName>
</protein>
<dbReference type="AlphaFoldDB" id="A0A1E4TQS1"/>
<keyword evidence="2" id="KW-1133">Transmembrane helix</keyword>
<keyword evidence="2" id="KW-0812">Transmembrane</keyword>
<sequence length="315" mass="35760">MMLNTQLDFSNKNYEFDFNNPVNYDISIIQPLSKYFNKVTIEYFSRILYSYSTEILNSGMPDNDRHFYYRACMNVYAACLYAIILSFYKNNKINPKNSKSTYTVTNSSLLDRNSISKRLYKKIIDSQPKLKDFKALRYQSHVLANISEESILDYLFINYLNTAKFNVNLKFVSKSFKSSFDKVELLSSKFNRNCTDINDCTSCSCSRSDSSNNSSDHGSISDTSSEISDNRQRNLKDTTYNEGCNSDSGELEDILGEKTKNRKSISKRLRLKSFEMKLSASANANSNNSASKSTTASEPDSDVSSSINNSSGLIN</sequence>
<feature type="region of interest" description="Disordered" evidence="1">
    <location>
        <begin position="281"/>
        <end position="315"/>
    </location>
</feature>
<name>A0A1E4TQS1_PACTA</name>
<organism evidence="3 4">
    <name type="scientific">Pachysolen tannophilus NRRL Y-2460</name>
    <dbReference type="NCBI Taxonomy" id="669874"/>
    <lineage>
        <taxon>Eukaryota</taxon>
        <taxon>Fungi</taxon>
        <taxon>Dikarya</taxon>
        <taxon>Ascomycota</taxon>
        <taxon>Saccharomycotina</taxon>
        <taxon>Pichiomycetes</taxon>
        <taxon>Pachysolenaceae</taxon>
        <taxon>Pachysolen</taxon>
    </lineage>
</organism>
<reference evidence="4" key="1">
    <citation type="submission" date="2016-05" db="EMBL/GenBank/DDBJ databases">
        <title>Comparative genomics of biotechnologically important yeasts.</title>
        <authorList>
            <consortium name="DOE Joint Genome Institute"/>
            <person name="Riley R."/>
            <person name="Haridas S."/>
            <person name="Wolfe K.H."/>
            <person name="Lopes M.R."/>
            <person name="Hittinger C.T."/>
            <person name="Goker M."/>
            <person name="Salamov A."/>
            <person name="Wisecaver J."/>
            <person name="Long T.M."/>
            <person name="Aerts A.L."/>
            <person name="Barry K."/>
            <person name="Choi C."/>
            <person name="Clum A."/>
            <person name="Coughlan A.Y."/>
            <person name="Deshpande S."/>
            <person name="Douglass A.P."/>
            <person name="Hanson S.J."/>
            <person name="Klenk H.-P."/>
            <person name="Labutti K."/>
            <person name="Lapidus A."/>
            <person name="Lindquist E."/>
            <person name="Lipzen A."/>
            <person name="Meier-Kolthoff J.P."/>
            <person name="Ohm R.A."/>
            <person name="Otillar R.P."/>
            <person name="Pangilinan J."/>
            <person name="Peng Y."/>
            <person name="Rokas A."/>
            <person name="Rosa C.A."/>
            <person name="Scheuner C."/>
            <person name="Sibirny A.A."/>
            <person name="Slot J.C."/>
            <person name="Stielow J.B."/>
            <person name="Sun H."/>
            <person name="Kurtzman C.P."/>
            <person name="Blackwell M."/>
            <person name="Grigoriev I.V."/>
            <person name="Jeffries T.W."/>
        </authorList>
    </citation>
    <scope>NUCLEOTIDE SEQUENCE [LARGE SCALE GENOMIC DNA]</scope>
    <source>
        <strain evidence="4">NRRL Y-2460</strain>
    </source>
</reference>
<keyword evidence="4" id="KW-1185">Reference proteome</keyword>
<feature type="region of interest" description="Disordered" evidence="1">
    <location>
        <begin position="204"/>
        <end position="244"/>
    </location>
</feature>
<feature type="transmembrane region" description="Helical" evidence="2">
    <location>
        <begin position="67"/>
        <end position="88"/>
    </location>
</feature>
<gene>
    <name evidence="3" type="ORF">PACTADRAFT_17828</name>
</gene>
<evidence type="ECO:0000313" key="3">
    <source>
        <dbReference type="EMBL" id="ODV94093.1"/>
    </source>
</evidence>
<accession>A0A1E4TQS1</accession>
<evidence type="ECO:0000256" key="2">
    <source>
        <dbReference type="SAM" id="Phobius"/>
    </source>
</evidence>
<keyword evidence="2" id="KW-0472">Membrane</keyword>
<proteinExistence type="predicted"/>
<dbReference type="Proteomes" id="UP000094236">
    <property type="component" value="Unassembled WGS sequence"/>
</dbReference>
<dbReference type="EMBL" id="KV454016">
    <property type="protein sequence ID" value="ODV94093.1"/>
    <property type="molecule type" value="Genomic_DNA"/>
</dbReference>